<protein>
    <submittedName>
        <fullName evidence="1">Uncharacterized protein</fullName>
    </submittedName>
</protein>
<evidence type="ECO:0000313" key="2">
    <source>
        <dbReference type="Proteomes" id="UP000643701"/>
    </source>
</evidence>
<evidence type="ECO:0000313" key="1">
    <source>
        <dbReference type="EMBL" id="NGZ90568.1"/>
    </source>
</evidence>
<dbReference type="RefSeq" id="WP_166400805.1">
    <property type="nucleotide sequence ID" value="NZ_JAANAS010000083.1"/>
</dbReference>
<accession>A0A967AG16</accession>
<dbReference type="EMBL" id="JAANAS010000083">
    <property type="protein sequence ID" value="NGZ90568.1"/>
    <property type="molecule type" value="Genomic_DNA"/>
</dbReference>
<dbReference type="AlphaFoldDB" id="A0A967AG16"/>
<name>A0A967AG16_9FLAO</name>
<proteinExistence type="predicted"/>
<dbReference type="Proteomes" id="UP000643701">
    <property type="component" value="Unassembled WGS sequence"/>
</dbReference>
<organism evidence="1 2">
    <name type="scientific">Psychroflexus maritimus</name>
    <dbReference type="NCBI Taxonomy" id="2714865"/>
    <lineage>
        <taxon>Bacteria</taxon>
        <taxon>Pseudomonadati</taxon>
        <taxon>Bacteroidota</taxon>
        <taxon>Flavobacteriia</taxon>
        <taxon>Flavobacteriales</taxon>
        <taxon>Flavobacteriaceae</taxon>
        <taxon>Psychroflexus</taxon>
    </lineage>
</organism>
<comment type="caution">
    <text evidence="1">The sequence shown here is derived from an EMBL/GenBank/DDBJ whole genome shotgun (WGS) entry which is preliminary data.</text>
</comment>
<keyword evidence="2" id="KW-1185">Reference proteome</keyword>
<sequence>MQKIIPYFIVEAFDSNASTIKHSIASPKTKIHQQKKLNDLQQSFSLYILCERRDLLRRRSA</sequence>
<gene>
    <name evidence="1" type="ORF">G7034_09925</name>
</gene>
<reference evidence="1" key="1">
    <citation type="submission" date="2020-03" db="EMBL/GenBank/DDBJ databases">
        <title>Psychroflexus Maritimus sp. nov., isolate from marine sediment.</title>
        <authorList>
            <person name="Zhong Y.-L."/>
        </authorList>
    </citation>
    <scope>NUCLEOTIDE SEQUENCE</scope>
    <source>
        <strain evidence="1">C1</strain>
    </source>
</reference>